<comment type="subcellular location">
    <subcellularLocation>
        <location evidence="1">Nucleus</location>
    </subcellularLocation>
</comment>
<evidence type="ECO:0000256" key="9">
    <source>
        <dbReference type="ARBA" id="ARBA00023242"/>
    </source>
</evidence>
<evidence type="ECO:0000256" key="1">
    <source>
        <dbReference type="ARBA" id="ARBA00004123"/>
    </source>
</evidence>
<feature type="region of interest" description="Disordered" evidence="11">
    <location>
        <begin position="697"/>
        <end position="725"/>
    </location>
</feature>
<gene>
    <name evidence="13" type="ORF">CYME_CMG165C</name>
</gene>
<evidence type="ECO:0000313" key="13">
    <source>
        <dbReference type="EMBL" id="BAM79666.1"/>
    </source>
</evidence>
<dbReference type="EMBL" id="AP006489">
    <property type="protein sequence ID" value="BAM79666.1"/>
    <property type="molecule type" value="Genomic_DNA"/>
</dbReference>
<dbReference type="PROSITE" id="PS51686">
    <property type="entry name" value="SAM_MT_RSMB_NOP"/>
    <property type="match status" value="1"/>
</dbReference>
<feature type="region of interest" description="Disordered" evidence="11">
    <location>
        <begin position="637"/>
        <end position="663"/>
    </location>
</feature>
<dbReference type="OrthoDB" id="6093671at2759"/>
<evidence type="ECO:0000259" key="12">
    <source>
        <dbReference type="PROSITE" id="PS51686"/>
    </source>
</evidence>
<dbReference type="InterPro" id="IPR023267">
    <property type="entry name" value="RCMT"/>
</dbReference>
<dbReference type="InterPro" id="IPR049560">
    <property type="entry name" value="MeTrfase_RsmB-F_NOP2_cat"/>
</dbReference>
<feature type="binding site" evidence="10">
    <location>
        <position position="328"/>
    </location>
    <ligand>
        <name>S-adenosyl-L-methionine</name>
        <dbReference type="ChEBI" id="CHEBI:59789"/>
    </ligand>
</feature>
<protein>
    <submittedName>
        <fullName evidence="13">Probable tRNA (Cytosine(34)-C(5))-methyltransferase</fullName>
    </submittedName>
</protein>
<sequence>MALGFVNSPSLMQSTVRLHRRARRRVGSFANRQNVAAATSPSGNGDAMQPQTASAPSEQPSRDRHPQRRPTAGKADLRGQPLTSPAMLSFYGRQESLFRDDSDREALFQCLTQPLPTCFRIVAGNPFSKLIQQRLDQKLSLITSDAGLAAAREPGLVPGSTESTSTMTTTTERTRCEAPFPLPWYPDRLAWQVNLPRALLRRDPALQWLHEFLVKEHEFGSIHRQEAVSMIPPLVLGIEPGQRILDLCAAPGSKTAQILDMLASERSVPFEVANNTLLVANDVDRKRCWMLVHQLQRYALAGVIVTNFDASSYPTRGLPFRFDRVLCDVPCTGDGTLRKAPDLWLRWNPHQARSLHRLQTRIAIRGIEALVTDGRGRMVYSTCSLNPIENEAVVAAVLRHFGSDHVELLDAAGMIPAIYRRPGLSSWDPGFDVVDETSSSAAFSPPSAAERSWMHLSRCIRIMPHDQNTGGFFVAVFHRKKLPEQHLNEQTQAHAAAEGSALHTLDSKAGSAGEGSPQPQSASRLETSAGYGGALRQPCRPAASQGVLARARPPAEAQGCPFLTDGSRDAHDEDHLGAKARKSPHPRSRSGAAEPQSPGTGDALVSALCPGRCPEASAPVPGAGQQCGNESFLNSSWRSTQHAGEPEPVHTSNASPAHVPLPMLDRDRMPSTAISAAAGVVQADLMGFSNAAGFNEVGAEQQRKQERCSPEKNRSDDNSNKCTTTGFADLWSVSETSAPIKRGGRRVAHSEPSNVPGSAKVHAADDAAAVTFEMPTAEKRAADDGTQSGSDEDHATAVVTASPAASSETTPVGTPSESSLCSHPGPYAHRMRGPRDPPLIPVRHVPFGAIVVQRIASSYGIPVEILEAHLYCRVYLDQCSASPSKRLRVYWLPEAVRSVLASHEHRPERILFAGIRAFEAMELRQAPQGAADGNADLWFRIAHEAIPTLLPYLPEAKVATLTQSDLRNMIKEILQGRLGLRIAMLAESPTRRTLEEYPLGPMILRGALVAAVTGSSPVDIPLLLSSWKTSPQFISLFLSREELEAIRRAMPFLVEDGTTDSSAKDPAQALACE</sequence>
<dbReference type="AlphaFoldDB" id="M1UQ76"/>
<feature type="compositionally biased region" description="Polar residues" evidence="11">
    <location>
        <begin position="30"/>
        <end position="59"/>
    </location>
</feature>
<comment type="similarity">
    <text evidence="2 10">Belongs to the class I-like SAM-binding methyltransferase superfamily. RsmB/NOP family.</text>
</comment>
<dbReference type="STRING" id="280699.M1UQ76"/>
<name>M1UQ76_CYAM1</name>
<feature type="active site" description="Nucleophile" evidence="10">
    <location>
        <position position="383"/>
    </location>
</feature>
<reference evidence="13 14" key="2">
    <citation type="journal article" date="2007" name="BMC Biol.">
        <title>A 100%-complete sequence reveals unusually simple genomic features in the hot-spring red alga Cyanidioschyzon merolae.</title>
        <authorList>
            <person name="Nozaki H."/>
            <person name="Takano H."/>
            <person name="Misumi O."/>
            <person name="Terasawa K."/>
            <person name="Matsuzaki M."/>
            <person name="Maruyama S."/>
            <person name="Nishida K."/>
            <person name="Yagisawa F."/>
            <person name="Yoshida Y."/>
            <person name="Fujiwara T."/>
            <person name="Takio S."/>
            <person name="Tamura K."/>
            <person name="Chung S.J."/>
            <person name="Nakamura S."/>
            <person name="Kuroiwa H."/>
            <person name="Tanaka K."/>
            <person name="Sato N."/>
            <person name="Kuroiwa T."/>
        </authorList>
    </citation>
    <scope>NUCLEOTIDE SEQUENCE [LARGE SCALE GENOMIC DNA]</scope>
    <source>
        <strain evidence="13 14">10D</strain>
    </source>
</reference>
<keyword evidence="7" id="KW-0819">tRNA processing</keyword>
<dbReference type="PANTHER" id="PTHR22808">
    <property type="entry name" value="NCL1 YEAST -RELATED NOL1/NOP2/FMU SUN DOMAIN-CONTAINING"/>
    <property type="match status" value="1"/>
</dbReference>
<reference evidence="13 14" key="1">
    <citation type="journal article" date="2004" name="Nature">
        <title>Genome sequence of the ultrasmall unicellular red alga Cyanidioschyzon merolae 10D.</title>
        <authorList>
            <person name="Matsuzaki M."/>
            <person name="Misumi O."/>
            <person name="Shin-i T."/>
            <person name="Maruyama S."/>
            <person name="Takahara M."/>
            <person name="Miyagishima S."/>
            <person name="Mori T."/>
            <person name="Nishida K."/>
            <person name="Yagisawa F."/>
            <person name="Nishida K."/>
            <person name="Yoshida Y."/>
            <person name="Nishimura Y."/>
            <person name="Nakao S."/>
            <person name="Kobayashi T."/>
            <person name="Momoyama Y."/>
            <person name="Higashiyama T."/>
            <person name="Minoda A."/>
            <person name="Sano M."/>
            <person name="Nomoto H."/>
            <person name="Oishi K."/>
            <person name="Hayashi H."/>
            <person name="Ohta F."/>
            <person name="Nishizaka S."/>
            <person name="Haga S."/>
            <person name="Miura S."/>
            <person name="Morishita T."/>
            <person name="Kabeya Y."/>
            <person name="Terasawa K."/>
            <person name="Suzuki Y."/>
            <person name="Ishii Y."/>
            <person name="Asakawa S."/>
            <person name="Takano H."/>
            <person name="Ohta N."/>
            <person name="Kuroiwa H."/>
            <person name="Tanaka K."/>
            <person name="Shimizu N."/>
            <person name="Sugano S."/>
            <person name="Sato N."/>
            <person name="Nozaki H."/>
            <person name="Ogasawara N."/>
            <person name="Kohara Y."/>
            <person name="Kuroiwa T."/>
        </authorList>
    </citation>
    <scope>NUCLEOTIDE SEQUENCE [LARGE SCALE GENOMIC DNA]</scope>
    <source>
        <strain evidence="13 14">10D</strain>
    </source>
</reference>
<feature type="binding site" evidence="10">
    <location>
        <position position="309"/>
    </location>
    <ligand>
        <name>S-adenosyl-L-methionine</name>
        <dbReference type="ChEBI" id="CHEBI:59789"/>
    </ligand>
</feature>
<dbReference type="InterPro" id="IPR001678">
    <property type="entry name" value="MeTrfase_RsmB-F_NOP2_dom"/>
</dbReference>
<evidence type="ECO:0000256" key="2">
    <source>
        <dbReference type="ARBA" id="ARBA00007494"/>
    </source>
</evidence>
<dbReference type="InterPro" id="IPR029063">
    <property type="entry name" value="SAM-dependent_MTases_sf"/>
</dbReference>
<evidence type="ECO:0000256" key="7">
    <source>
        <dbReference type="ARBA" id="ARBA00022694"/>
    </source>
</evidence>
<dbReference type="Gene3D" id="3.40.50.150">
    <property type="entry name" value="Vaccinia Virus protein VP39"/>
    <property type="match status" value="1"/>
</dbReference>
<feature type="domain" description="SAM-dependent MTase RsmB/NOP-type" evidence="12">
    <location>
        <begin position="144"/>
        <end position="480"/>
    </location>
</feature>
<feature type="compositionally biased region" description="Low complexity" evidence="11">
    <location>
        <begin position="160"/>
        <end position="171"/>
    </location>
</feature>
<feature type="compositionally biased region" description="Polar residues" evidence="11">
    <location>
        <begin position="517"/>
        <end position="526"/>
    </location>
</feature>
<keyword evidence="9" id="KW-0539">Nucleus</keyword>
<feature type="compositionally biased region" description="Low complexity" evidence="11">
    <location>
        <begin position="796"/>
        <end position="812"/>
    </location>
</feature>
<keyword evidence="14" id="KW-1185">Reference proteome</keyword>
<dbReference type="SMR" id="M1UQ76"/>
<keyword evidence="4 10" id="KW-0489">Methyltransferase</keyword>
<feature type="region of interest" description="Disordered" evidence="11">
    <location>
        <begin position="506"/>
        <end position="537"/>
    </location>
</feature>
<keyword evidence="3" id="KW-0820">tRNA-binding</keyword>
<dbReference type="GO" id="GO:0016428">
    <property type="term" value="F:tRNA (cytidine-5-)-methyltransferase activity"/>
    <property type="evidence" value="ECO:0007669"/>
    <property type="project" value="InterPro"/>
</dbReference>
<feature type="region of interest" description="Disordered" evidence="11">
    <location>
        <begin position="152"/>
        <end position="172"/>
    </location>
</feature>
<feature type="region of interest" description="Disordered" evidence="11">
    <location>
        <begin position="25"/>
        <end position="83"/>
    </location>
</feature>
<dbReference type="GO" id="GO:0005634">
    <property type="term" value="C:nucleus"/>
    <property type="evidence" value="ECO:0007669"/>
    <property type="project" value="UniProtKB-SubCell"/>
</dbReference>
<evidence type="ECO:0000256" key="6">
    <source>
        <dbReference type="ARBA" id="ARBA00022691"/>
    </source>
</evidence>
<feature type="region of interest" description="Disordered" evidence="11">
    <location>
        <begin position="578"/>
        <end position="605"/>
    </location>
</feature>
<dbReference type="RefSeq" id="XP_005535952.1">
    <property type="nucleotide sequence ID" value="XM_005535895.1"/>
</dbReference>
<dbReference type="Pfam" id="PF01189">
    <property type="entry name" value="Methyltr_RsmB-F"/>
    <property type="match status" value="1"/>
</dbReference>
<evidence type="ECO:0000256" key="3">
    <source>
        <dbReference type="ARBA" id="ARBA00022555"/>
    </source>
</evidence>
<feature type="binding site" evidence="10">
    <location>
        <position position="282"/>
    </location>
    <ligand>
        <name>S-adenosyl-L-methionine</name>
        <dbReference type="ChEBI" id="CHEBI:59789"/>
    </ligand>
</feature>
<evidence type="ECO:0000256" key="8">
    <source>
        <dbReference type="ARBA" id="ARBA00022884"/>
    </source>
</evidence>
<evidence type="ECO:0000256" key="4">
    <source>
        <dbReference type="ARBA" id="ARBA00022603"/>
    </source>
</evidence>
<dbReference type="HOGENOM" id="CLU_287356_0_0_1"/>
<feature type="binding site" evidence="10">
    <location>
        <begin position="248"/>
        <end position="254"/>
    </location>
    <ligand>
        <name>S-adenosyl-L-methionine</name>
        <dbReference type="ChEBI" id="CHEBI:59789"/>
    </ligand>
</feature>
<dbReference type="PROSITE" id="PS01153">
    <property type="entry name" value="NOL1_NOP2_SUN"/>
    <property type="match status" value="1"/>
</dbReference>
<keyword evidence="8 10" id="KW-0694">RNA-binding</keyword>
<organism evidence="13 14">
    <name type="scientific">Cyanidioschyzon merolae (strain NIES-3377 / 10D)</name>
    <name type="common">Unicellular red alga</name>
    <dbReference type="NCBI Taxonomy" id="280699"/>
    <lineage>
        <taxon>Eukaryota</taxon>
        <taxon>Rhodophyta</taxon>
        <taxon>Bangiophyceae</taxon>
        <taxon>Cyanidiales</taxon>
        <taxon>Cyanidiaceae</taxon>
        <taxon>Cyanidioschyzon</taxon>
    </lineage>
</organism>
<keyword evidence="6 10" id="KW-0949">S-adenosyl-L-methionine</keyword>
<dbReference type="PRINTS" id="PR02008">
    <property type="entry name" value="RCMTFAMILY"/>
</dbReference>
<dbReference type="InterPro" id="IPR018314">
    <property type="entry name" value="RsmB/NOL1/NOP2-like_CS"/>
</dbReference>
<dbReference type="GO" id="GO:0000049">
    <property type="term" value="F:tRNA binding"/>
    <property type="evidence" value="ECO:0007669"/>
    <property type="project" value="UniProtKB-KW"/>
</dbReference>
<dbReference type="Gramene" id="CMG165CT">
    <property type="protein sequence ID" value="CMG165CT"/>
    <property type="gene ID" value="CMG165C"/>
</dbReference>
<feature type="region of interest" description="Disordered" evidence="11">
    <location>
        <begin position="779"/>
        <end position="835"/>
    </location>
</feature>
<dbReference type="Proteomes" id="UP000007014">
    <property type="component" value="Chromosome 7"/>
</dbReference>
<dbReference type="SUPFAM" id="SSF53335">
    <property type="entry name" value="S-adenosyl-L-methionine-dependent methyltransferases"/>
    <property type="match status" value="1"/>
</dbReference>
<dbReference type="InterPro" id="IPR023270">
    <property type="entry name" value="RCMT_NCL1"/>
</dbReference>
<keyword evidence="5 10" id="KW-0808">Transferase</keyword>
<dbReference type="GO" id="GO:0030488">
    <property type="term" value="P:tRNA methylation"/>
    <property type="evidence" value="ECO:0007669"/>
    <property type="project" value="UniProtKB-ARBA"/>
</dbReference>
<evidence type="ECO:0000313" key="14">
    <source>
        <dbReference type="Proteomes" id="UP000007014"/>
    </source>
</evidence>
<feature type="compositionally biased region" description="Basic and acidic residues" evidence="11">
    <location>
        <begin position="701"/>
        <end position="719"/>
    </location>
</feature>
<evidence type="ECO:0000256" key="5">
    <source>
        <dbReference type="ARBA" id="ARBA00022679"/>
    </source>
</evidence>
<dbReference type="PRINTS" id="PR02011">
    <property type="entry name" value="RCMTNCL1"/>
</dbReference>
<feature type="region of interest" description="Disordered" evidence="11">
    <location>
        <begin position="739"/>
        <end position="762"/>
    </location>
</feature>
<dbReference type="eggNOG" id="KOG2198">
    <property type="taxonomic scope" value="Eukaryota"/>
</dbReference>
<dbReference type="GeneID" id="16993178"/>
<proteinExistence type="inferred from homology"/>
<dbReference type="KEGG" id="cme:CYME_CMG165C"/>
<accession>M1UQ76</accession>
<feature type="compositionally biased region" description="Basic residues" evidence="11">
    <location>
        <begin position="578"/>
        <end position="588"/>
    </location>
</feature>
<evidence type="ECO:0000256" key="11">
    <source>
        <dbReference type="SAM" id="MobiDB-lite"/>
    </source>
</evidence>
<evidence type="ECO:0000256" key="10">
    <source>
        <dbReference type="PROSITE-ProRule" id="PRU01023"/>
    </source>
</evidence>